<keyword evidence="1" id="KW-1133">Transmembrane helix</keyword>
<evidence type="ECO:0000313" key="3">
    <source>
        <dbReference type="EMBL" id="TLX70195.1"/>
    </source>
</evidence>
<dbReference type="Pfam" id="PF07670">
    <property type="entry name" value="Gate"/>
    <property type="match status" value="2"/>
</dbReference>
<dbReference type="OrthoDB" id="9805623at2"/>
<dbReference type="InterPro" id="IPR052549">
    <property type="entry name" value="SpmB"/>
</dbReference>
<evidence type="ECO:0000313" key="4">
    <source>
        <dbReference type="Proteomes" id="UP000306635"/>
    </source>
</evidence>
<dbReference type="PANTHER" id="PTHR35793">
    <property type="entry name" value="INNER MEMBRANE PROTEIN YJIG"/>
    <property type="match status" value="1"/>
</dbReference>
<keyword evidence="1" id="KW-0812">Transmembrane</keyword>
<evidence type="ECO:0000256" key="1">
    <source>
        <dbReference type="SAM" id="Phobius"/>
    </source>
</evidence>
<feature type="transmembrane region" description="Helical" evidence="1">
    <location>
        <begin position="236"/>
        <end position="255"/>
    </location>
</feature>
<dbReference type="Proteomes" id="UP000306635">
    <property type="component" value="Unassembled WGS sequence"/>
</dbReference>
<dbReference type="PANTHER" id="PTHR35793:SF2">
    <property type="entry name" value="INNER MEMBRANE PROTEIN YJIG"/>
    <property type="match status" value="1"/>
</dbReference>
<feature type="transmembrane region" description="Helical" evidence="1">
    <location>
        <begin position="140"/>
        <end position="160"/>
    </location>
</feature>
<reference evidence="3 4" key="1">
    <citation type="submission" date="2019-04" db="EMBL/GenBank/DDBJ databases">
        <authorList>
            <person name="Li M."/>
        </authorList>
    </citation>
    <scope>NUCLEOTIDE SEQUENCE [LARGE SCALE GENOMIC DNA]</scope>
    <source>
        <strain evidence="3 4">LAM1902</strain>
    </source>
</reference>
<feature type="domain" description="Nucleoside transporter/FeoB GTPase Gate" evidence="2">
    <location>
        <begin position="276"/>
        <end position="379"/>
    </location>
</feature>
<dbReference type="PIRSF" id="PIRSF036542">
    <property type="entry name" value="SpmA_SpmB"/>
    <property type="match status" value="1"/>
</dbReference>
<comment type="caution">
    <text evidence="3">The sequence shown here is derived from an EMBL/GenBank/DDBJ whole genome shotgun (WGS) entry which is preliminary data.</text>
</comment>
<gene>
    <name evidence="3" type="ORF">FAS41_28835</name>
</gene>
<keyword evidence="1" id="KW-0472">Membrane</keyword>
<feature type="transmembrane region" description="Helical" evidence="1">
    <location>
        <begin position="205"/>
        <end position="230"/>
    </location>
</feature>
<accession>A0A5R9QMR8</accession>
<name>A0A5R9QMR8_9PSED</name>
<sequence length="409" mass="43179">MLNGLWLSFFIVAAVTALSRWLLGGEATVFAAMVESLFAMAKLSVEVMVLLFGTLTLWLGFLRIAEKAGLVEKLAVLLGPLFRRLMPEVPAGHPAIGLITLNFAANGLGLDNAATPIGLKAMKALQELNPSSTTASNAQILFLVLNASSLTLLPVTIFMYRAQQGAVDPTLVFLPILLATSASTVVGLLSVAVMQRLRLWDPVVLAYLIPGALALGAFMALLAGLSATALAQLSSLLGNLTLFGIIMLFLVVGWLKKVPVYETFVEGAKEGFDVAKSLLPYLVAMLCAVGVLRASGALEMALDGIRWVVEGVGWDTRFVDALPTALVKPFSGSAARAMLLETMQSHGVDSFPALVAATVQGSTETTFYVLAVYFGAVGIQRARHAVGCALLADLAGVLASIGVCYWFFA</sequence>
<feature type="transmembrane region" description="Helical" evidence="1">
    <location>
        <begin position="172"/>
        <end position="193"/>
    </location>
</feature>
<organism evidence="3 4">
    <name type="scientific">Pseudomonas nicosulfuronedens</name>
    <dbReference type="NCBI Taxonomy" id="2571105"/>
    <lineage>
        <taxon>Bacteria</taxon>
        <taxon>Pseudomonadati</taxon>
        <taxon>Pseudomonadota</taxon>
        <taxon>Gammaproteobacteria</taxon>
        <taxon>Pseudomonadales</taxon>
        <taxon>Pseudomonadaceae</taxon>
        <taxon>Pseudomonas</taxon>
    </lineage>
</organism>
<dbReference type="AlphaFoldDB" id="A0A5R9QMR8"/>
<keyword evidence="4" id="KW-1185">Reference proteome</keyword>
<proteinExistence type="predicted"/>
<dbReference type="GO" id="GO:0005886">
    <property type="term" value="C:plasma membrane"/>
    <property type="evidence" value="ECO:0007669"/>
    <property type="project" value="TreeGrafter"/>
</dbReference>
<dbReference type="RefSeq" id="WP_138526712.1">
    <property type="nucleotide sequence ID" value="NZ_JAOCBK010000003.1"/>
</dbReference>
<dbReference type="EMBL" id="SWDV01000056">
    <property type="protein sequence ID" value="TLX70195.1"/>
    <property type="molecule type" value="Genomic_DNA"/>
</dbReference>
<dbReference type="InterPro" id="IPR011415">
    <property type="entry name" value="SpmA_SpmB"/>
</dbReference>
<dbReference type="InterPro" id="IPR011642">
    <property type="entry name" value="Gate_dom"/>
</dbReference>
<feature type="transmembrane region" description="Helical" evidence="1">
    <location>
        <begin position="278"/>
        <end position="298"/>
    </location>
</feature>
<evidence type="ECO:0000259" key="2">
    <source>
        <dbReference type="Pfam" id="PF07670"/>
    </source>
</evidence>
<feature type="transmembrane region" description="Helical" evidence="1">
    <location>
        <begin position="47"/>
        <end position="65"/>
    </location>
</feature>
<feature type="domain" description="Nucleoside transporter/FeoB GTPase Gate" evidence="2">
    <location>
        <begin position="51"/>
        <end position="159"/>
    </location>
</feature>
<feature type="transmembrane region" description="Helical" evidence="1">
    <location>
        <begin position="386"/>
        <end position="408"/>
    </location>
</feature>
<protein>
    <recommendedName>
        <fullName evidence="2">Nucleoside transporter/FeoB GTPase Gate domain-containing protein</fullName>
    </recommendedName>
</protein>